<organism evidence="2 3">
    <name type="scientific">Lithospermum erythrorhizon</name>
    <name type="common">Purple gromwell</name>
    <name type="synonym">Lithospermum officinale var. erythrorhizon</name>
    <dbReference type="NCBI Taxonomy" id="34254"/>
    <lineage>
        <taxon>Eukaryota</taxon>
        <taxon>Viridiplantae</taxon>
        <taxon>Streptophyta</taxon>
        <taxon>Embryophyta</taxon>
        <taxon>Tracheophyta</taxon>
        <taxon>Spermatophyta</taxon>
        <taxon>Magnoliopsida</taxon>
        <taxon>eudicotyledons</taxon>
        <taxon>Gunneridae</taxon>
        <taxon>Pentapetalae</taxon>
        <taxon>asterids</taxon>
        <taxon>lamiids</taxon>
        <taxon>Boraginales</taxon>
        <taxon>Boraginaceae</taxon>
        <taxon>Boraginoideae</taxon>
        <taxon>Lithospermeae</taxon>
        <taxon>Lithospermum</taxon>
    </lineage>
</organism>
<evidence type="ECO:0000313" key="3">
    <source>
        <dbReference type="Proteomes" id="UP001454036"/>
    </source>
</evidence>
<gene>
    <name evidence="2" type="ORF">LIER_33802</name>
</gene>
<dbReference type="EMBL" id="BAABME010013765">
    <property type="protein sequence ID" value="GAA0186514.1"/>
    <property type="molecule type" value="Genomic_DNA"/>
</dbReference>
<reference evidence="2 3" key="1">
    <citation type="submission" date="2024-01" db="EMBL/GenBank/DDBJ databases">
        <title>The complete chloroplast genome sequence of Lithospermum erythrorhizon: insights into the phylogenetic relationship among Boraginaceae species and the maternal lineages of purple gromwells.</title>
        <authorList>
            <person name="Okada T."/>
            <person name="Watanabe K."/>
        </authorList>
    </citation>
    <scope>NUCLEOTIDE SEQUENCE [LARGE SCALE GENOMIC DNA]</scope>
</reference>
<dbReference type="Proteomes" id="UP001454036">
    <property type="component" value="Unassembled WGS sequence"/>
</dbReference>
<evidence type="ECO:0000256" key="1">
    <source>
        <dbReference type="SAM" id="MobiDB-lite"/>
    </source>
</evidence>
<evidence type="ECO:0000313" key="2">
    <source>
        <dbReference type="EMBL" id="GAA0186514.1"/>
    </source>
</evidence>
<keyword evidence="3" id="KW-1185">Reference proteome</keyword>
<name>A0AAV3S1F6_LITER</name>
<comment type="caution">
    <text evidence="2">The sequence shown here is derived from an EMBL/GenBank/DDBJ whole genome shotgun (WGS) entry which is preliminary data.</text>
</comment>
<accession>A0AAV3S1F6</accession>
<proteinExistence type="predicted"/>
<dbReference type="AlphaFoldDB" id="A0AAV3S1F6"/>
<feature type="region of interest" description="Disordered" evidence="1">
    <location>
        <begin position="1"/>
        <end position="20"/>
    </location>
</feature>
<sequence>MSGGSHQETFTSAQKEGFPPWPDSLIMPATISSQATTTAQTGAAAGNTGDNHIAAPTIIRKSLPVPFTEEDLVNYMQYFSIPSSVEIRLPIEGDQVLEPRVDPSQSEGAFSPGWTSMYIESLSYGCRFPFSPFVIELLVVVNHSLGQIRPTGWLEITIFIAKCRMVHINPTDNSIFEWAGSW</sequence>
<feature type="compositionally biased region" description="Polar residues" evidence="1">
    <location>
        <begin position="1"/>
        <end position="14"/>
    </location>
</feature>
<protein>
    <submittedName>
        <fullName evidence="2">Uncharacterized protein</fullName>
    </submittedName>
</protein>